<dbReference type="RefSeq" id="XP_045280965.1">
    <property type="nucleotide sequence ID" value="XM_045426164.1"/>
</dbReference>
<gene>
    <name evidence="2" type="ORF">BDCG_16991</name>
</gene>
<evidence type="ECO:0000313" key="3">
    <source>
        <dbReference type="Proteomes" id="UP000002039"/>
    </source>
</evidence>
<feature type="region of interest" description="Disordered" evidence="1">
    <location>
        <begin position="17"/>
        <end position="51"/>
    </location>
</feature>
<organism evidence="2 3">
    <name type="scientific">Ajellomyces dermatitidis (strain ER-3 / ATCC MYA-2586)</name>
    <name type="common">Blastomyces dermatitidis</name>
    <dbReference type="NCBI Taxonomy" id="559297"/>
    <lineage>
        <taxon>Eukaryota</taxon>
        <taxon>Fungi</taxon>
        <taxon>Dikarya</taxon>
        <taxon>Ascomycota</taxon>
        <taxon>Pezizomycotina</taxon>
        <taxon>Eurotiomycetes</taxon>
        <taxon>Eurotiomycetidae</taxon>
        <taxon>Onygenales</taxon>
        <taxon>Ajellomycetaceae</taxon>
        <taxon>Blastomyces</taxon>
    </lineage>
</organism>
<dbReference type="GeneID" id="69031883"/>
<dbReference type="Proteomes" id="UP000002039">
    <property type="component" value="Unassembled WGS sequence"/>
</dbReference>
<accession>A0ABX2VVQ5</accession>
<protein>
    <submittedName>
        <fullName evidence="2">Uncharacterized protein</fullName>
    </submittedName>
</protein>
<sequence>MRSYITILAERRGGVATAVRGAEDGPDTDTPAGRRDDISLHDAATTTTVTRDVEGGEDVAMKVMLPRLIDTCLHLQPGFLDSHRGRSRITKTFIH</sequence>
<evidence type="ECO:0000256" key="1">
    <source>
        <dbReference type="SAM" id="MobiDB-lite"/>
    </source>
</evidence>
<name>A0ABX2VVQ5_AJEDR</name>
<reference evidence="3" key="1">
    <citation type="journal article" date="2015" name="PLoS Genet.">
        <title>The dynamic genome and transcriptome of the human fungal pathogen Blastomyces and close relative Emmonsia.</title>
        <authorList>
            <person name="Munoz J.F."/>
            <person name="Gauthier G.M."/>
            <person name="Desjardins C.A."/>
            <person name="Gallo J.E."/>
            <person name="Holder J."/>
            <person name="Sullivan T.D."/>
            <person name="Marty A.J."/>
            <person name="Carmen J.C."/>
            <person name="Chen Z."/>
            <person name="Ding L."/>
            <person name="Gujja S."/>
            <person name="Magrini V."/>
            <person name="Misas E."/>
            <person name="Mitreva M."/>
            <person name="Priest M."/>
            <person name="Saif S."/>
            <person name="Whiston E.A."/>
            <person name="Young S."/>
            <person name="Zeng Q."/>
            <person name="Goldman W.E."/>
            <person name="Mardis E.R."/>
            <person name="Taylor J.W."/>
            <person name="McEwen J.G."/>
            <person name="Clay O.K."/>
            <person name="Klein B.S."/>
            <person name="Cuomo C.A."/>
        </authorList>
    </citation>
    <scope>NUCLEOTIDE SEQUENCE [LARGE SCALE GENOMIC DNA]</scope>
    <source>
        <strain evidence="3">ER-3 / ATCC MYA-2586</strain>
    </source>
</reference>
<keyword evidence="3" id="KW-1185">Reference proteome</keyword>
<dbReference type="EMBL" id="EQ999976">
    <property type="protein sequence ID" value="OAT01238.1"/>
    <property type="molecule type" value="Genomic_DNA"/>
</dbReference>
<evidence type="ECO:0000313" key="2">
    <source>
        <dbReference type="EMBL" id="OAT01238.1"/>
    </source>
</evidence>
<proteinExistence type="predicted"/>